<evidence type="ECO:0000256" key="2">
    <source>
        <dbReference type="ARBA" id="ARBA00022679"/>
    </source>
</evidence>
<evidence type="ECO:0000256" key="3">
    <source>
        <dbReference type="ARBA" id="ARBA00022741"/>
    </source>
</evidence>
<dbReference type="PANTHER" id="PTHR47983:SF23">
    <property type="entry name" value="PROLINE-RICH RECEPTOR-LIKE PROTEIN KINASE PERK13"/>
    <property type="match status" value="1"/>
</dbReference>
<feature type="region of interest" description="Disordered" evidence="6">
    <location>
        <begin position="583"/>
        <end position="605"/>
    </location>
</feature>
<dbReference type="InterPro" id="IPR001245">
    <property type="entry name" value="Ser-Thr/Tyr_kinase_cat_dom"/>
</dbReference>
<dbReference type="InterPro" id="IPR000719">
    <property type="entry name" value="Prot_kinase_dom"/>
</dbReference>
<keyword evidence="3" id="KW-0547">Nucleotide-binding</keyword>
<dbReference type="GO" id="GO:0005524">
    <property type="term" value="F:ATP binding"/>
    <property type="evidence" value="ECO:0007669"/>
    <property type="project" value="UniProtKB-KW"/>
</dbReference>
<feature type="region of interest" description="Disordered" evidence="6">
    <location>
        <begin position="193"/>
        <end position="256"/>
    </location>
</feature>
<reference evidence="8" key="2">
    <citation type="journal article" date="2023" name="Plants (Basel)">
        <title>Annotation of the Turnera subulata (Passifloraceae) Draft Genome Reveals the S-Locus Evolved after the Divergence of Turneroideae from Passifloroideae in a Stepwise Manner.</title>
        <authorList>
            <person name="Henning P.M."/>
            <person name="Roalson E.H."/>
            <person name="Mir W."/>
            <person name="McCubbin A.G."/>
            <person name="Shore J.S."/>
        </authorList>
    </citation>
    <scope>NUCLEOTIDE SEQUENCE</scope>
    <source>
        <tissue evidence="8">Leaves</tissue>
    </source>
</reference>
<dbReference type="GO" id="GO:0004672">
    <property type="term" value="F:protein kinase activity"/>
    <property type="evidence" value="ECO:0007669"/>
    <property type="project" value="InterPro"/>
</dbReference>
<evidence type="ECO:0000259" key="7">
    <source>
        <dbReference type="PROSITE" id="PS50011"/>
    </source>
</evidence>
<comment type="caution">
    <text evidence="8">The sequence shown here is derived from an EMBL/GenBank/DDBJ whole genome shotgun (WGS) entry which is preliminary data.</text>
</comment>
<feature type="domain" description="Protein kinase" evidence="7">
    <location>
        <begin position="305"/>
        <end position="581"/>
    </location>
</feature>
<keyword evidence="4" id="KW-0418">Kinase</keyword>
<dbReference type="Proteomes" id="UP001141552">
    <property type="component" value="Unassembled WGS sequence"/>
</dbReference>
<dbReference type="InterPro" id="IPR011009">
    <property type="entry name" value="Kinase-like_dom_sf"/>
</dbReference>
<dbReference type="Gene3D" id="1.10.510.10">
    <property type="entry name" value="Transferase(Phosphotransferase) domain 1"/>
    <property type="match status" value="1"/>
</dbReference>
<evidence type="ECO:0000313" key="8">
    <source>
        <dbReference type="EMBL" id="KAJ4849115.1"/>
    </source>
</evidence>
<sequence length="605" mass="68260">MMTRERRENQIALVLLEGIKVAVEKTGIAPLCRAVRSVVNPDDEILVLVILHARSSEPPPSSSSFDGTHQWNVSCEADPYISFLHKEIAEKKEVYMQIFTPFYRGCKNKGVKFQVKIAAGFRLKEVLIEEANNVKATWIVMDSCFARQMSFQLSGTDCNVSLVSDDEESEVNCDLTHINEGLESIIFREIDDNPQSPKLMKGSIPETGCHNSPPSAKIEDQPCSPSPRATVEKESNNQDASKPYEETEIPRQARRPLVSEISQGTISSEVKNYCNTANSSKAKFLSSTSRSIASCLLRQPLQLSWEVIVEITQGFKSSILVRQERNYLSYYGYLEDYQSIVLVKRFRGEWGSILEAERKAALSLHHKNILRLTAYHRNENDTILVFPFGMGRTLDKYIHDSRCQWKLEFEDKMKIALGTAKGLRYMHEECPRGPIVHGEVQPNNIFLSSGFEPMISGFGNATWLQVDQEPALPDHRCPLKDYFDQRSMALIQSDILSFGILLLRLFCKKALPEDDKILVGVARPLLLEKAFHLLLDEDSDDIDVHAIYRVMSAATLCTNPKLASRPCMSEVIAILKGENFCPAQSSPSDNSWSREEFDASPLETH</sequence>
<keyword evidence="1" id="KW-0597">Phosphoprotein</keyword>
<dbReference type="AlphaFoldDB" id="A0A9Q0GFI1"/>
<feature type="non-terminal residue" evidence="8">
    <location>
        <position position="1"/>
    </location>
</feature>
<keyword evidence="2" id="KW-0808">Transferase</keyword>
<evidence type="ECO:0000256" key="6">
    <source>
        <dbReference type="SAM" id="MobiDB-lite"/>
    </source>
</evidence>
<protein>
    <recommendedName>
        <fullName evidence="7">Protein kinase domain-containing protein</fullName>
    </recommendedName>
</protein>
<proteinExistence type="predicted"/>
<evidence type="ECO:0000256" key="4">
    <source>
        <dbReference type="ARBA" id="ARBA00022777"/>
    </source>
</evidence>
<dbReference type="PANTHER" id="PTHR47983">
    <property type="entry name" value="PTO-INTERACTING PROTEIN 1-LIKE"/>
    <property type="match status" value="1"/>
</dbReference>
<evidence type="ECO:0000256" key="5">
    <source>
        <dbReference type="ARBA" id="ARBA00022840"/>
    </source>
</evidence>
<dbReference type="OrthoDB" id="1528077at2759"/>
<feature type="compositionally biased region" description="Basic and acidic residues" evidence="6">
    <location>
        <begin position="230"/>
        <end position="251"/>
    </location>
</feature>
<reference evidence="8" key="1">
    <citation type="submission" date="2022-02" db="EMBL/GenBank/DDBJ databases">
        <authorList>
            <person name="Henning P.M."/>
            <person name="McCubbin A.G."/>
            <person name="Shore J.S."/>
        </authorList>
    </citation>
    <scope>NUCLEOTIDE SEQUENCE</scope>
    <source>
        <strain evidence="8">F60SS</strain>
        <tissue evidence="8">Leaves</tissue>
    </source>
</reference>
<dbReference type="PROSITE" id="PS50011">
    <property type="entry name" value="PROTEIN_KINASE_DOM"/>
    <property type="match status" value="1"/>
</dbReference>
<name>A0A9Q0GFI1_9ROSI</name>
<dbReference type="Gene3D" id="3.30.200.20">
    <property type="entry name" value="Phosphorylase Kinase, domain 1"/>
    <property type="match status" value="1"/>
</dbReference>
<dbReference type="EMBL" id="JAKUCV010000697">
    <property type="protein sequence ID" value="KAJ4849115.1"/>
    <property type="molecule type" value="Genomic_DNA"/>
</dbReference>
<dbReference type="SUPFAM" id="SSF56112">
    <property type="entry name" value="Protein kinase-like (PK-like)"/>
    <property type="match status" value="1"/>
</dbReference>
<keyword evidence="9" id="KW-1185">Reference proteome</keyword>
<accession>A0A9Q0GFI1</accession>
<dbReference type="InterPro" id="IPR052101">
    <property type="entry name" value="Plant_StressResp_Kinase"/>
</dbReference>
<gene>
    <name evidence="8" type="ORF">Tsubulata_027774</name>
</gene>
<keyword evidence="5" id="KW-0067">ATP-binding</keyword>
<organism evidence="8 9">
    <name type="scientific">Turnera subulata</name>
    <dbReference type="NCBI Taxonomy" id="218843"/>
    <lineage>
        <taxon>Eukaryota</taxon>
        <taxon>Viridiplantae</taxon>
        <taxon>Streptophyta</taxon>
        <taxon>Embryophyta</taxon>
        <taxon>Tracheophyta</taxon>
        <taxon>Spermatophyta</taxon>
        <taxon>Magnoliopsida</taxon>
        <taxon>eudicotyledons</taxon>
        <taxon>Gunneridae</taxon>
        <taxon>Pentapetalae</taxon>
        <taxon>rosids</taxon>
        <taxon>fabids</taxon>
        <taxon>Malpighiales</taxon>
        <taxon>Passifloraceae</taxon>
        <taxon>Turnera</taxon>
    </lineage>
</organism>
<dbReference type="Pfam" id="PF07714">
    <property type="entry name" value="PK_Tyr_Ser-Thr"/>
    <property type="match status" value="1"/>
</dbReference>
<evidence type="ECO:0000256" key="1">
    <source>
        <dbReference type="ARBA" id="ARBA00022553"/>
    </source>
</evidence>
<evidence type="ECO:0000313" key="9">
    <source>
        <dbReference type="Proteomes" id="UP001141552"/>
    </source>
</evidence>